<reference evidence="1" key="1">
    <citation type="submission" date="2015-10" db="EMBL/GenBank/DDBJ databases">
        <authorList>
            <person name="Gilbert D.G."/>
        </authorList>
    </citation>
    <scope>NUCLEOTIDE SEQUENCE</scope>
    <source>
        <strain evidence="1">Phyl III-seqv23</strain>
    </source>
</reference>
<dbReference type="EMBL" id="LN899819">
    <property type="protein sequence ID" value="CUV12782.1"/>
    <property type="molecule type" value="Genomic_DNA"/>
</dbReference>
<dbReference type="AlphaFoldDB" id="A0A0S4TRZ9"/>
<organism evidence="1">
    <name type="scientific">Ralstonia solanacearum</name>
    <name type="common">Pseudomonas solanacearum</name>
    <dbReference type="NCBI Taxonomy" id="305"/>
    <lineage>
        <taxon>Bacteria</taxon>
        <taxon>Pseudomonadati</taxon>
        <taxon>Pseudomonadota</taxon>
        <taxon>Betaproteobacteria</taxon>
        <taxon>Burkholderiales</taxon>
        <taxon>Burkholderiaceae</taxon>
        <taxon>Ralstonia</taxon>
        <taxon>Ralstonia solanacearum species complex</taxon>
    </lineage>
</organism>
<protein>
    <submittedName>
        <fullName evidence="1">Uncharacterized protein</fullName>
    </submittedName>
</protein>
<evidence type="ECO:0000313" key="1">
    <source>
        <dbReference type="EMBL" id="CUV12782.1"/>
    </source>
</evidence>
<accession>A0A0S4TRZ9</accession>
<gene>
    <name evidence="1" type="ORF">RUN39_v1_430002</name>
</gene>
<name>A0A0S4TRZ9_RALSL</name>
<proteinExistence type="predicted"/>
<sequence>MAEGATALSPAASSGGASHALVHQFLSGKVPGLLTFGVSGGFEAGARIQGALNLFTRHVRIGDAQDIAGRASRLDNASTAVA</sequence>